<protein>
    <submittedName>
        <fullName evidence="2">Uncharacterized protein</fullName>
    </submittedName>
</protein>
<evidence type="ECO:0000313" key="2">
    <source>
        <dbReference type="EMBL" id="CAK0810551.1"/>
    </source>
</evidence>
<feature type="region of interest" description="Disordered" evidence="1">
    <location>
        <begin position="1"/>
        <end position="66"/>
    </location>
</feature>
<dbReference type="Proteomes" id="UP001189429">
    <property type="component" value="Unassembled WGS sequence"/>
</dbReference>
<reference evidence="2" key="1">
    <citation type="submission" date="2023-10" db="EMBL/GenBank/DDBJ databases">
        <authorList>
            <person name="Chen Y."/>
            <person name="Shah S."/>
            <person name="Dougan E. K."/>
            <person name="Thang M."/>
            <person name="Chan C."/>
        </authorList>
    </citation>
    <scope>NUCLEOTIDE SEQUENCE [LARGE SCALE GENOMIC DNA]</scope>
</reference>
<gene>
    <name evidence="2" type="ORF">PCOR1329_LOCUS15485</name>
</gene>
<organism evidence="2 3">
    <name type="scientific">Prorocentrum cordatum</name>
    <dbReference type="NCBI Taxonomy" id="2364126"/>
    <lineage>
        <taxon>Eukaryota</taxon>
        <taxon>Sar</taxon>
        <taxon>Alveolata</taxon>
        <taxon>Dinophyceae</taxon>
        <taxon>Prorocentrales</taxon>
        <taxon>Prorocentraceae</taxon>
        <taxon>Prorocentrum</taxon>
    </lineage>
</organism>
<feature type="compositionally biased region" description="Pro residues" evidence="1">
    <location>
        <begin position="1"/>
        <end position="13"/>
    </location>
</feature>
<dbReference type="EMBL" id="CAUYUJ010004686">
    <property type="protein sequence ID" value="CAK0810551.1"/>
    <property type="molecule type" value="Genomic_DNA"/>
</dbReference>
<keyword evidence="3" id="KW-1185">Reference proteome</keyword>
<comment type="caution">
    <text evidence="2">The sequence shown here is derived from an EMBL/GenBank/DDBJ whole genome shotgun (WGS) entry which is preliminary data.</text>
</comment>
<evidence type="ECO:0000313" key="3">
    <source>
        <dbReference type="Proteomes" id="UP001189429"/>
    </source>
</evidence>
<sequence>MPDPPTARPPPPLGMAARTPAALRQSLEAEARRLSGPRLKPRARGQPRAGSEGLDSKPADSLAEGSTVSVCVKRPFSYSLFCRSARALALPPSLPPWSTAGRVWRLPLRAQVARAVSAAPCRQGFRQGPQRRHP</sequence>
<evidence type="ECO:0000256" key="1">
    <source>
        <dbReference type="SAM" id="MobiDB-lite"/>
    </source>
</evidence>
<accession>A0ABN9QYW8</accession>
<name>A0ABN9QYW8_9DINO</name>
<proteinExistence type="predicted"/>